<dbReference type="Proteomes" id="UP000005396">
    <property type="component" value="Unassembled WGS sequence"/>
</dbReference>
<dbReference type="GO" id="GO:0005737">
    <property type="term" value="C:cytoplasm"/>
    <property type="evidence" value="ECO:0007669"/>
    <property type="project" value="UniProtKB-SubCell"/>
</dbReference>
<evidence type="ECO:0000313" key="5">
    <source>
        <dbReference type="Proteomes" id="UP000005396"/>
    </source>
</evidence>
<comment type="subcellular location">
    <subcellularLocation>
        <location evidence="3">Cytoplasm</location>
    </subcellularLocation>
    <text evidence="3">Associated with two foci at the outer edges of the nucleoid region in young cells, and at four foci within both cell halves in older cells.</text>
</comment>
<dbReference type="GO" id="GO:0051301">
    <property type="term" value="P:cell division"/>
    <property type="evidence" value="ECO:0007669"/>
    <property type="project" value="UniProtKB-KW"/>
</dbReference>
<dbReference type="HOGENOM" id="CLU_038686_3_0_9"/>
<keyword evidence="3" id="KW-0131">Cell cycle</keyword>
<sequence length="273" mass="31766">MPLTGERMETISYKLEHFEGPLDLLLHLIEKNKINIYDIPIVEITAQYLDYVRHMEREDLNIVSEFLVMAATLLDIKAKMLLPKEVDEEGEEIDPRAELVMRLLEYKKYRLMADELADREDGALKHLYKPSTLPPEVAKYEPPVDLDKLLDGLTLAKLQRIFEQVMKRKEDKIDPIRSNFGTIHREPVSLEQKIGNVLLYARRKRRFSFRELLEGQPDKLEVVVTFLAVLELMKIGKIHLSQEETFGDMDIETLEQEGEEEELDLAQLGDFEG</sequence>
<protein>
    <recommendedName>
        <fullName evidence="2 3">Segregation and condensation protein A</fullName>
    </recommendedName>
</protein>
<dbReference type="PaxDb" id="411902-CLOBOL_06563"/>
<dbReference type="PANTHER" id="PTHR33969:SF2">
    <property type="entry name" value="SEGREGATION AND CONDENSATION PROTEIN A"/>
    <property type="match status" value="1"/>
</dbReference>
<evidence type="ECO:0000256" key="2">
    <source>
        <dbReference type="ARBA" id="ARBA00044777"/>
    </source>
</evidence>
<dbReference type="PANTHER" id="PTHR33969">
    <property type="entry name" value="SEGREGATION AND CONDENSATION PROTEIN A"/>
    <property type="match status" value="1"/>
</dbReference>
<accession>A8S3C0</accession>
<reference evidence="4 5" key="2">
    <citation type="submission" date="2007-09" db="EMBL/GenBank/DDBJ databases">
        <title>Draft genome sequence of Clostridium bolteae (ATCC BAA-613).</title>
        <authorList>
            <person name="Sudarsanam P."/>
            <person name="Ley R."/>
            <person name="Guruge J."/>
            <person name="Turnbaugh P.J."/>
            <person name="Mahowald M."/>
            <person name="Liep D."/>
            <person name="Gordon J."/>
        </authorList>
    </citation>
    <scope>NUCLEOTIDE SEQUENCE [LARGE SCALE GENOMIC DNA]</scope>
    <source>
        <strain evidence="5">ATCC BAA-613 / DSM 15670 / CCUG 46953 / JCM 12243 / WAL 16351</strain>
    </source>
</reference>
<dbReference type="Gene3D" id="1.10.10.580">
    <property type="entry name" value="Structural maintenance of chromosome 1. Chain E"/>
    <property type="match status" value="1"/>
</dbReference>
<organism evidence="4 5">
    <name type="scientific">Enterocloster bolteae (strain ATCC BAA-613 / DSM 15670 / CCUG 46953 / JCM 12243 / WAL 16351)</name>
    <name type="common">Clostridium bolteae</name>
    <dbReference type="NCBI Taxonomy" id="411902"/>
    <lineage>
        <taxon>Bacteria</taxon>
        <taxon>Bacillati</taxon>
        <taxon>Bacillota</taxon>
        <taxon>Clostridia</taxon>
        <taxon>Lachnospirales</taxon>
        <taxon>Lachnospiraceae</taxon>
        <taxon>Enterocloster</taxon>
    </lineage>
</organism>
<dbReference type="Pfam" id="PF02616">
    <property type="entry name" value="SMC_ScpA"/>
    <property type="match status" value="1"/>
</dbReference>
<comment type="subunit">
    <text evidence="3">Component of a cohesin-like complex composed of ScpA, ScpB and the Smc homodimer, in which ScpA and ScpB bind to the head domain of Smc. The presence of the three proteins is required for the association of the complex with DNA.</text>
</comment>
<keyword evidence="3" id="KW-0963">Cytoplasm</keyword>
<gene>
    <name evidence="3" type="primary">scpA</name>
    <name evidence="4" type="ORF">CLOBOL_06563</name>
</gene>
<comment type="caution">
    <text evidence="4">The sequence shown here is derived from an EMBL/GenBank/DDBJ whole genome shotgun (WGS) entry which is preliminary data.</text>
</comment>
<dbReference type="GO" id="GO:0007059">
    <property type="term" value="P:chromosome segregation"/>
    <property type="evidence" value="ECO:0007669"/>
    <property type="project" value="UniProtKB-UniRule"/>
</dbReference>
<keyword evidence="3" id="KW-0132">Cell division</keyword>
<dbReference type="AlphaFoldDB" id="A8S3C0"/>
<dbReference type="GO" id="GO:0006260">
    <property type="term" value="P:DNA replication"/>
    <property type="evidence" value="ECO:0007669"/>
    <property type="project" value="UniProtKB-UniRule"/>
</dbReference>
<name>A8S3C0_ENTBW</name>
<proteinExistence type="inferred from homology"/>
<dbReference type="EMBL" id="ABCC02000057">
    <property type="protein sequence ID" value="EDP12931.1"/>
    <property type="molecule type" value="Genomic_DNA"/>
</dbReference>
<comment type="function">
    <text evidence="3">Participates in chromosomal partition during cell division. May act via the formation of a condensin-like complex containing Smc and ScpB that pull DNA away from mid-cell into both cell halves.</text>
</comment>
<reference evidence="4 5" key="1">
    <citation type="submission" date="2007-08" db="EMBL/GenBank/DDBJ databases">
        <authorList>
            <person name="Fulton L."/>
            <person name="Clifton S."/>
            <person name="Fulton B."/>
            <person name="Xu J."/>
            <person name="Minx P."/>
            <person name="Pepin K.H."/>
            <person name="Johnson M."/>
            <person name="Thiruvilangam P."/>
            <person name="Bhonagiri V."/>
            <person name="Nash W.E."/>
            <person name="Mardis E.R."/>
            <person name="Wilson R.K."/>
        </authorList>
    </citation>
    <scope>NUCLEOTIDE SEQUENCE [LARGE SCALE GENOMIC DNA]</scope>
    <source>
        <strain evidence="5">ATCC BAA-613 / DSM 15670 / CCUG 46953 / JCM 12243 / WAL 16351</strain>
    </source>
</reference>
<dbReference type="Gene3D" id="6.10.250.2410">
    <property type="match status" value="1"/>
</dbReference>
<dbReference type="InterPro" id="IPR023093">
    <property type="entry name" value="ScpA-like_C"/>
</dbReference>
<dbReference type="HAMAP" id="MF_01805">
    <property type="entry name" value="ScpA"/>
    <property type="match status" value="1"/>
</dbReference>
<evidence type="ECO:0000256" key="1">
    <source>
        <dbReference type="ARBA" id="ARBA00022829"/>
    </source>
</evidence>
<dbReference type="InterPro" id="IPR003768">
    <property type="entry name" value="ScpA"/>
</dbReference>
<evidence type="ECO:0000313" key="4">
    <source>
        <dbReference type="EMBL" id="EDP12931.1"/>
    </source>
</evidence>
<evidence type="ECO:0000256" key="3">
    <source>
        <dbReference type="HAMAP-Rule" id="MF_01805"/>
    </source>
</evidence>
<comment type="similarity">
    <text evidence="3">Belongs to the ScpA family.</text>
</comment>
<dbReference type="eggNOG" id="COG1354">
    <property type="taxonomic scope" value="Bacteria"/>
</dbReference>
<keyword evidence="1 3" id="KW-0159">Chromosome partition</keyword>